<name>A0A926XV20_9BACT</name>
<dbReference type="EMBL" id="JACWZY010000005">
    <property type="protein sequence ID" value="MBD2700689.1"/>
    <property type="molecule type" value="Genomic_DNA"/>
</dbReference>
<reference evidence="1" key="1">
    <citation type="submission" date="2020-09" db="EMBL/GenBank/DDBJ databases">
        <authorList>
            <person name="Kim M.K."/>
        </authorList>
    </citation>
    <scope>NUCLEOTIDE SEQUENCE</scope>
    <source>
        <strain evidence="1">BT702</strain>
    </source>
</reference>
<dbReference type="Pfam" id="PF13489">
    <property type="entry name" value="Methyltransf_23"/>
    <property type="match status" value="1"/>
</dbReference>
<dbReference type="GO" id="GO:0008168">
    <property type="term" value="F:methyltransferase activity"/>
    <property type="evidence" value="ECO:0007669"/>
    <property type="project" value="UniProtKB-KW"/>
</dbReference>
<dbReference type="SUPFAM" id="SSF53335">
    <property type="entry name" value="S-adenosyl-L-methionine-dependent methyltransferases"/>
    <property type="match status" value="1"/>
</dbReference>
<keyword evidence="2" id="KW-1185">Reference proteome</keyword>
<organism evidence="1 2">
    <name type="scientific">Spirosoma profusum</name>
    <dbReference type="NCBI Taxonomy" id="2771354"/>
    <lineage>
        <taxon>Bacteria</taxon>
        <taxon>Pseudomonadati</taxon>
        <taxon>Bacteroidota</taxon>
        <taxon>Cytophagia</taxon>
        <taxon>Cytophagales</taxon>
        <taxon>Cytophagaceae</taxon>
        <taxon>Spirosoma</taxon>
    </lineage>
</organism>
<sequence length="256" mass="29491">MKQGVINFLDRLGFIVFTKRTIQSYKTSQLEKFHPSLEGKGSFLKACENGGLRAKLLAENKTKWLEIGCGGTFDDYFTYVDLFPETLVDKKGSYYRLDIANASESALEKLGKFDLIRMQHVFEHFSPEAGLTVLKNCAKLLNNDGYILISTPDLKKYVNLYTSGKIRDSFDWALNRISSDSPNSFYFSIFTHSLPNEKHEWCYDAEGLIYQLERAEMFKNIREITLDDELANIPFTHNRPNEDVCVIGQMKRVNLY</sequence>
<dbReference type="RefSeq" id="WP_190886544.1">
    <property type="nucleotide sequence ID" value="NZ_JACWZY010000005.1"/>
</dbReference>
<dbReference type="InterPro" id="IPR029063">
    <property type="entry name" value="SAM-dependent_MTases_sf"/>
</dbReference>
<dbReference type="Gene3D" id="3.40.50.150">
    <property type="entry name" value="Vaccinia Virus protein VP39"/>
    <property type="match status" value="1"/>
</dbReference>
<dbReference type="AlphaFoldDB" id="A0A926XV20"/>
<dbReference type="Proteomes" id="UP000598820">
    <property type="component" value="Unassembled WGS sequence"/>
</dbReference>
<dbReference type="GO" id="GO:0032259">
    <property type="term" value="P:methylation"/>
    <property type="evidence" value="ECO:0007669"/>
    <property type="project" value="UniProtKB-KW"/>
</dbReference>
<comment type="caution">
    <text evidence="1">The sequence shown here is derived from an EMBL/GenBank/DDBJ whole genome shotgun (WGS) entry which is preliminary data.</text>
</comment>
<gene>
    <name evidence="1" type="ORF">IC229_08580</name>
</gene>
<evidence type="ECO:0000313" key="1">
    <source>
        <dbReference type="EMBL" id="MBD2700689.1"/>
    </source>
</evidence>
<dbReference type="CDD" id="cd02440">
    <property type="entry name" value="AdoMet_MTases"/>
    <property type="match status" value="1"/>
</dbReference>
<protein>
    <submittedName>
        <fullName evidence="1">Methyltransferase domain-containing protein</fullName>
    </submittedName>
</protein>
<keyword evidence="1" id="KW-0489">Methyltransferase</keyword>
<keyword evidence="1" id="KW-0808">Transferase</keyword>
<proteinExistence type="predicted"/>
<accession>A0A926XV20</accession>
<evidence type="ECO:0000313" key="2">
    <source>
        <dbReference type="Proteomes" id="UP000598820"/>
    </source>
</evidence>